<name>H6RSK1_BLASD</name>
<keyword evidence="5" id="KW-0046">Antibiotic resistance</keyword>
<sequence>MSALTDTVSDSLTITRRNLIKVKRVPDLIVFATLSPIMFVLLFRYIFGSAIPLPEGISYAEFLLPGIFAQTVVFGSTITGASLAEDLQKGLIDRFRSLPMARSAVLVGRTLADLALNVITIAVMMVTGLLVGWRINTSIGEAILGVLLLLAFAYAMSWVMAFVGLLVRTPEVVNNASFIVIFPITFIANTFVPIEGFPSVLKTFAEWNPVSAVVQGARELFGNIAPGVTTSGDSWALQNPVLYVFLWVVVFLAVFVPLSVRTYQGVATR</sequence>
<comment type="similarity">
    <text evidence="6">Belongs to the ABC-2 integral membrane protein family.</text>
</comment>
<evidence type="ECO:0000256" key="2">
    <source>
        <dbReference type="ARBA" id="ARBA00022692"/>
    </source>
</evidence>
<dbReference type="Proteomes" id="UP000007517">
    <property type="component" value="Chromosome"/>
</dbReference>
<dbReference type="RefSeq" id="WP_014374659.1">
    <property type="nucleotide sequence ID" value="NC_016943.1"/>
</dbReference>
<feature type="transmembrane region" description="Helical" evidence="6">
    <location>
        <begin position="142"/>
        <end position="165"/>
    </location>
</feature>
<feature type="transmembrane region" description="Helical" evidence="6">
    <location>
        <begin position="67"/>
        <end position="85"/>
    </location>
</feature>
<reference evidence="8 9" key="1">
    <citation type="journal article" date="2012" name="J. Bacteriol.">
        <title>Genome Sequence of Blastococcus saxobsidens DD2, a Stone-Inhabiting Bacterium.</title>
        <authorList>
            <person name="Chouaia B."/>
            <person name="Crotti E."/>
            <person name="Brusetti L."/>
            <person name="Daffonchio D."/>
            <person name="Essoussi I."/>
            <person name="Nouioui I."/>
            <person name="Sbissi I."/>
            <person name="Ghodhbane-Gtari F."/>
            <person name="Gtari M."/>
            <person name="Vacherie B."/>
            <person name="Barbe V."/>
            <person name="Medigue C."/>
            <person name="Gury J."/>
            <person name="Pujic P."/>
            <person name="Normand P."/>
        </authorList>
    </citation>
    <scope>NUCLEOTIDE SEQUENCE [LARGE SCALE GENOMIC DNA]</scope>
    <source>
        <strain evidence="8 9">DD2</strain>
    </source>
</reference>
<dbReference type="PROSITE" id="PS51012">
    <property type="entry name" value="ABC_TM2"/>
    <property type="match status" value="1"/>
</dbReference>
<evidence type="ECO:0000256" key="3">
    <source>
        <dbReference type="ARBA" id="ARBA00022989"/>
    </source>
</evidence>
<gene>
    <name evidence="8" type="ordered locus">BLASA_0799</name>
</gene>
<dbReference type="eggNOG" id="COG0842">
    <property type="taxonomic scope" value="Bacteria"/>
</dbReference>
<dbReference type="GO" id="GO:0043190">
    <property type="term" value="C:ATP-binding cassette (ABC) transporter complex"/>
    <property type="evidence" value="ECO:0007669"/>
    <property type="project" value="InterPro"/>
</dbReference>
<dbReference type="InterPro" id="IPR000412">
    <property type="entry name" value="ABC_2_transport"/>
</dbReference>
<evidence type="ECO:0000313" key="9">
    <source>
        <dbReference type="Proteomes" id="UP000007517"/>
    </source>
</evidence>
<dbReference type="PIRSF" id="PIRSF006648">
    <property type="entry name" value="DrrB"/>
    <property type="match status" value="1"/>
</dbReference>
<dbReference type="InterPro" id="IPR047817">
    <property type="entry name" value="ABC2_TM_bact-type"/>
</dbReference>
<dbReference type="InterPro" id="IPR013525">
    <property type="entry name" value="ABC2_TM"/>
</dbReference>
<dbReference type="InterPro" id="IPR051784">
    <property type="entry name" value="Nod_factor_ABC_transporter"/>
</dbReference>
<dbReference type="EMBL" id="FO117623">
    <property type="protein sequence ID" value="CCG01752.1"/>
    <property type="molecule type" value="Genomic_DNA"/>
</dbReference>
<dbReference type="PANTHER" id="PTHR43229">
    <property type="entry name" value="NODULATION PROTEIN J"/>
    <property type="match status" value="1"/>
</dbReference>
<dbReference type="OrthoDB" id="3370990at2"/>
<keyword evidence="6" id="KW-0813">Transport</keyword>
<keyword evidence="3 6" id="KW-1133">Transmembrane helix</keyword>
<evidence type="ECO:0000256" key="5">
    <source>
        <dbReference type="ARBA" id="ARBA00023251"/>
    </source>
</evidence>
<evidence type="ECO:0000313" key="8">
    <source>
        <dbReference type="EMBL" id="CCG01752.1"/>
    </source>
</evidence>
<feature type="transmembrane region" description="Helical" evidence="6">
    <location>
        <begin position="106"/>
        <end position="130"/>
    </location>
</feature>
<evidence type="ECO:0000256" key="4">
    <source>
        <dbReference type="ARBA" id="ARBA00023136"/>
    </source>
</evidence>
<proteinExistence type="inferred from homology"/>
<feature type="transmembrane region" description="Helical" evidence="6">
    <location>
        <begin position="241"/>
        <end position="260"/>
    </location>
</feature>
<dbReference type="AlphaFoldDB" id="H6RSK1"/>
<dbReference type="GO" id="GO:0140359">
    <property type="term" value="F:ABC-type transporter activity"/>
    <property type="evidence" value="ECO:0007669"/>
    <property type="project" value="InterPro"/>
</dbReference>
<dbReference type="STRING" id="1146883.BLASA_0799"/>
<keyword evidence="6" id="KW-1003">Cell membrane</keyword>
<dbReference type="KEGG" id="bsd:BLASA_0799"/>
<accession>H6RSK1</accession>
<evidence type="ECO:0000259" key="7">
    <source>
        <dbReference type="PROSITE" id="PS51012"/>
    </source>
</evidence>
<dbReference type="GO" id="GO:0046677">
    <property type="term" value="P:response to antibiotic"/>
    <property type="evidence" value="ECO:0007669"/>
    <property type="project" value="UniProtKB-KW"/>
</dbReference>
<organism evidence="8 9">
    <name type="scientific">Blastococcus saxobsidens (strain DD2)</name>
    <dbReference type="NCBI Taxonomy" id="1146883"/>
    <lineage>
        <taxon>Bacteria</taxon>
        <taxon>Bacillati</taxon>
        <taxon>Actinomycetota</taxon>
        <taxon>Actinomycetes</taxon>
        <taxon>Geodermatophilales</taxon>
        <taxon>Geodermatophilaceae</taxon>
        <taxon>Blastococcus</taxon>
    </lineage>
</organism>
<reference evidence="9" key="2">
    <citation type="submission" date="2012-02" db="EMBL/GenBank/DDBJ databases">
        <title>Complete genome sequence of Blastococcus saxobsidens strain DD2.</title>
        <authorList>
            <person name="Genoscope."/>
        </authorList>
    </citation>
    <scope>NUCLEOTIDE SEQUENCE [LARGE SCALE GENOMIC DNA]</scope>
    <source>
        <strain evidence="9">DD2</strain>
    </source>
</reference>
<keyword evidence="2 6" id="KW-0812">Transmembrane</keyword>
<feature type="transmembrane region" description="Helical" evidence="6">
    <location>
        <begin position="172"/>
        <end position="192"/>
    </location>
</feature>
<evidence type="ECO:0000256" key="1">
    <source>
        <dbReference type="ARBA" id="ARBA00004141"/>
    </source>
</evidence>
<keyword evidence="9" id="KW-1185">Reference proteome</keyword>
<feature type="transmembrane region" description="Helical" evidence="6">
    <location>
        <begin position="25"/>
        <end position="47"/>
    </location>
</feature>
<keyword evidence="4 6" id="KW-0472">Membrane</keyword>
<dbReference type="Pfam" id="PF01061">
    <property type="entry name" value="ABC2_membrane"/>
    <property type="match status" value="1"/>
</dbReference>
<dbReference type="PANTHER" id="PTHR43229:SF2">
    <property type="entry name" value="NODULATION PROTEIN J"/>
    <property type="match status" value="1"/>
</dbReference>
<protein>
    <recommendedName>
        <fullName evidence="6">Transport permease protein</fullName>
    </recommendedName>
</protein>
<comment type="subcellular location">
    <subcellularLocation>
        <location evidence="6">Cell membrane</location>
        <topology evidence="6">Multi-pass membrane protein</topology>
    </subcellularLocation>
    <subcellularLocation>
        <location evidence="1">Membrane</location>
        <topology evidence="1">Multi-pass membrane protein</topology>
    </subcellularLocation>
</comment>
<dbReference type="HOGENOM" id="CLU_039483_2_0_11"/>
<feature type="domain" description="ABC transmembrane type-2" evidence="7">
    <location>
        <begin position="27"/>
        <end position="266"/>
    </location>
</feature>
<evidence type="ECO:0000256" key="6">
    <source>
        <dbReference type="RuleBase" id="RU361157"/>
    </source>
</evidence>